<evidence type="ECO:0000259" key="2">
    <source>
        <dbReference type="Pfam" id="PF01408"/>
    </source>
</evidence>
<protein>
    <recommendedName>
        <fullName evidence="6">Gfo/Idh/MocA-like oxidoreductase N-terminal domain-containing protein</fullName>
    </recommendedName>
</protein>
<dbReference type="OrthoDB" id="64915at2759"/>
<dbReference type="EMBL" id="SIDB01000008">
    <property type="protein sequence ID" value="KAI3429587.1"/>
    <property type="molecule type" value="Genomic_DNA"/>
</dbReference>
<evidence type="ECO:0008006" key="6">
    <source>
        <dbReference type="Google" id="ProtNLM"/>
    </source>
</evidence>
<dbReference type="SUPFAM" id="SSF55347">
    <property type="entry name" value="Glyceraldehyde-3-phosphate dehydrogenase-like, C-terminal domain"/>
    <property type="match status" value="1"/>
</dbReference>
<dbReference type="GO" id="GO:0006740">
    <property type="term" value="P:NADPH regeneration"/>
    <property type="evidence" value="ECO:0007669"/>
    <property type="project" value="TreeGrafter"/>
</dbReference>
<dbReference type="InterPro" id="IPR055170">
    <property type="entry name" value="GFO_IDH_MocA-like_dom"/>
</dbReference>
<name>A0A9D4TMP1_CHLVU</name>
<dbReference type="PANTHER" id="PTHR42840:SF5">
    <property type="entry name" value="NAD(P)-BINDING ROSSMANN-FOLD SUPERFAMILY PROTEIN"/>
    <property type="match status" value="1"/>
</dbReference>
<comment type="caution">
    <text evidence="4">The sequence shown here is derived from an EMBL/GenBank/DDBJ whole genome shotgun (WGS) entry which is preliminary data.</text>
</comment>
<proteinExistence type="inferred from homology"/>
<dbReference type="GO" id="GO:0005737">
    <property type="term" value="C:cytoplasm"/>
    <property type="evidence" value="ECO:0007669"/>
    <property type="project" value="TreeGrafter"/>
</dbReference>
<dbReference type="SUPFAM" id="SSF51735">
    <property type="entry name" value="NAD(P)-binding Rossmann-fold domains"/>
    <property type="match status" value="1"/>
</dbReference>
<dbReference type="PANTHER" id="PTHR42840">
    <property type="entry name" value="NAD(P)-BINDING ROSSMANN-FOLD SUPERFAMILY PROTEIN-RELATED"/>
    <property type="match status" value="1"/>
</dbReference>
<evidence type="ECO:0000259" key="3">
    <source>
        <dbReference type="Pfam" id="PF22725"/>
    </source>
</evidence>
<sequence>MADTPLQVAILGAGGFVKDAYVKSLAACSAKIVVTGLWSRSVDSVSKLLPEIQAFSPGCQPYHGGLEEVLNSDVDAVIIVLPPQGQGAAIEAALRAGKHVLSEKPAAPTMHEAQQLLAAYRSLPQPAPLWCVAENYRSIDAFLQLRDAIASGQLGTIARLTMNVDLAMDPGNKYYSSAWRRDSTSMPGAFLTEGGVHFLAGLRMAAKASGFGEAVAAVAASAGISPDLPHPDTVAGTLWFEKGASAGYSMTMAAGRMHISLQAAGTKGCAEVVRGGVGAASQHGRGFRLVKQCAGDVDPTQVESTSNGVEEELLCFARLASSAIQQSKKAAVGTASGGAAEVALEPGGKAELPELPSEEDEYRVSCVEAVRDLAVIVALLESAAAGGARVSIAQAE</sequence>
<keyword evidence="5" id="KW-1185">Reference proteome</keyword>
<comment type="similarity">
    <text evidence="1">Belongs to the Gfo/Idh/MocA family.</text>
</comment>
<dbReference type="GO" id="GO:0016491">
    <property type="term" value="F:oxidoreductase activity"/>
    <property type="evidence" value="ECO:0007669"/>
    <property type="project" value="TreeGrafter"/>
</dbReference>
<gene>
    <name evidence="4" type="ORF">D9Q98_005673</name>
</gene>
<feature type="domain" description="Gfo/Idh/MocA-like oxidoreductase N-terminal" evidence="2">
    <location>
        <begin position="7"/>
        <end position="122"/>
    </location>
</feature>
<dbReference type="Pfam" id="PF22725">
    <property type="entry name" value="GFO_IDH_MocA_C3"/>
    <property type="match status" value="1"/>
</dbReference>
<dbReference type="AlphaFoldDB" id="A0A9D4TMP1"/>
<accession>A0A9D4TMP1</accession>
<reference evidence="4" key="1">
    <citation type="journal article" date="2019" name="Plant J.">
        <title>Chlorella vulgaris genome assembly and annotation reveals the molecular basis for metabolic acclimation to high light conditions.</title>
        <authorList>
            <person name="Cecchin M."/>
            <person name="Marcolungo L."/>
            <person name="Rossato M."/>
            <person name="Girolomoni L."/>
            <person name="Cosentino E."/>
            <person name="Cuine S."/>
            <person name="Li-Beisson Y."/>
            <person name="Delledonne M."/>
            <person name="Ballottari M."/>
        </authorList>
    </citation>
    <scope>NUCLEOTIDE SEQUENCE</scope>
    <source>
        <strain evidence="4">211/11P</strain>
    </source>
</reference>
<dbReference type="GO" id="GO:0000166">
    <property type="term" value="F:nucleotide binding"/>
    <property type="evidence" value="ECO:0007669"/>
    <property type="project" value="InterPro"/>
</dbReference>
<organism evidence="4 5">
    <name type="scientific">Chlorella vulgaris</name>
    <name type="common">Green alga</name>
    <dbReference type="NCBI Taxonomy" id="3077"/>
    <lineage>
        <taxon>Eukaryota</taxon>
        <taxon>Viridiplantae</taxon>
        <taxon>Chlorophyta</taxon>
        <taxon>core chlorophytes</taxon>
        <taxon>Trebouxiophyceae</taxon>
        <taxon>Chlorellales</taxon>
        <taxon>Chlorellaceae</taxon>
        <taxon>Chlorella clade</taxon>
        <taxon>Chlorella</taxon>
    </lineage>
</organism>
<dbReference type="Proteomes" id="UP001055712">
    <property type="component" value="Unassembled WGS sequence"/>
</dbReference>
<dbReference type="InterPro" id="IPR000683">
    <property type="entry name" value="Gfo/Idh/MocA-like_OxRdtase_N"/>
</dbReference>
<evidence type="ECO:0000313" key="5">
    <source>
        <dbReference type="Proteomes" id="UP001055712"/>
    </source>
</evidence>
<dbReference type="Gene3D" id="3.40.50.720">
    <property type="entry name" value="NAD(P)-binding Rossmann-like Domain"/>
    <property type="match status" value="1"/>
</dbReference>
<reference evidence="4" key="2">
    <citation type="submission" date="2020-11" db="EMBL/GenBank/DDBJ databases">
        <authorList>
            <person name="Cecchin M."/>
            <person name="Marcolungo L."/>
            <person name="Rossato M."/>
            <person name="Girolomoni L."/>
            <person name="Cosentino E."/>
            <person name="Cuine S."/>
            <person name="Li-Beisson Y."/>
            <person name="Delledonne M."/>
            <person name="Ballottari M."/>
        </authorList>
    </citation>
    <scope>NUCLEOTIDE SEQUENCE</scope>
    <source>
        <strain evidence="4">211/11P</strain>
        <tissue evidence="4">Whole cell</tissue>
    </source>
</reference>
<dbReference type="Pfam" id="PF01408">
    <property type="entry name" value="GFO_IDH_MocA"/>
    <property type="match status" value="1"/>
</dbReference>
<dbReference type="Gene3D" id="3.30.360.10">
    <property type="entry name" value="Dihydrodipicolinate Reductase, domain 2"/>
    <property type="match status" value="1"/>
</dbReference>
<evidence type="ECO:0000256" key="1">
    <source>
        <dbReference type="ARBA" id="ARBA00010928"/>
    </source>
</evidence>
<feature type="domain" description="GFO/IDH/MocA-like oxidoreductase" evidence="3">
    <location>
        <begin position="142"/>
        <end position="270"/>
    </location>
</feature>
<dbReference type="InterPro" id="IPR036291">
    <property type="entry name" value="NAD(P)-bd_dom_sf"/>
</dbReference>
<evidence type="ECO:0000313" key="4">
    <source>
        <dbReference type="EMBL" id="KAI3429587.1"/>
    </source>
</evidence>